<dbReference type="Pfam" id="PF00657">
    <property type="entry name" value="Lipase_GDSL"/>
    <property type="match status" value="2"/>
</dbReference>
<dbReference type="InterPro" id="IPR001087">
    <property type="entry name" value="GDSL"/>
</dbReference>
<name>B9FSB8_ORYSJ</name>
<evidence type="ECO:0000256" key="2">
    <source>
        <dbReference type="ARBA" id="ARBA00022801"/>
    </source>
</evidence>
<keyword evidence="4" id="KW-0732">Signal</keyword>
<dbReference type="PANTHER" id="PTHR45648:SF8">
    <property type="entry name" value="ZINC FINGER PROTEIN"/>
    <property type="match status" value="1"/>
</dbReference>
<evidence type="ECO:0000256" key="4">
    <source>
        <dbReference type="SAM" id="SignalP"/>
    </source>
</evidence>
<keyword evidence="3" id="KW-0442">Lipid degradation</keyword>
<dbReference type="EMBL" id="CM000143">
    <property type="protein sequence ID" value="EEE65379.1"/>
    <property type="molecule type" value="Genomic_DNA"/>
</dbReference>
<dbReference type="InterPro" id="IPR051058">
    <property type="entry name" value="GDSL_Est/Lipase"/>
</dbReference>
<comment type="similarity">
    <text evidence="1">Belongs to the 'GDSL' lipolytic enzyme family.</text>
</comment>
<feature type="signal peptide" evidence="4">
    <location>
        <begin position="1"/>
        <end position="30"/>
    </location>
</feature>
<protein>
    <submittedName>
        <fullName evidence="5">Uncharacterized protein</fullName>
    </submittedName>
</protein>
<dbReference type="AlphaFoldDB" id="B9FSB8"/>
<evidence type="ECO:0000256" key="1">
    <source>
        <dbReference type="ARBA" id="ARBA00008668"/>
    </source>
</evidence>
<evidence type="ECO:0000313" key="5">
    <source>
        <dbReference type="EMBL" id="EEE65379.1"/>
    </source>
</evidence>
<proteinExistence type="inferred from homology"/>
<feature type="chain" id="PRO_5002884077" evidence="4">
    <location>
        <begin position="31"/>
        <end position="279"/>
    </location>
</feature>
<keyword evidence="2" id="KW-0378">Hydrolase</keyword>
<gene>
    <name evidence="5" type="ORF">OsJ_20687</name>
</gene>
<dbReference type="SUPFAM" id="SSF52266">
    <property type="entry name" value="SGNH hydrolase"/>
    <property type="match status" value="1"/>
</dbReference>
<evidence type="ECO:0000256" key="3">
    <source>
        <dbReference type="ARBA" id="ARBA00022963"/>
    </source>
</evidence>
<accession>B9FSB8</accession>
<sequence>MACKKQKSKLMAFSLAMVVVVVLLLGRCRGDVVQFIFGDSLSDVGNNDYLTKSLARAALPWYGIDFDTGMPNGRFCNGRTVADIVGDKMGLPRPPAFLDPSLDENVILKRGVNFASGGGGILNETSSLFIQRFSLYKQIELFQGTQEFMRRKVGKAAADKLFGEAYYVVAMGANDFINNYLLPVYSDSWTYNGDAFVRYMDIIDRPAAHGFNNSRAPCCSLGRVRPTLTCTPLSTLCKDRSQYVFWDEYHPTDRANELIALETLRKLNITVSANNSTST</sequence>
<reference evidence="5" key="1">
    <citation type="journal article" date="2005" name="PLoS Biol.">
        <title>The genomes of Oryza sativa: a history of duplications.</title>
        <authorList>
            <person name="Yu J."/>
            <person name="Wang J."/>
            <person name="Lin W."/>
            <person name="Li S."/>
            <person name="Li H."/>
            <person name="Zhou J."/>
            <person name="Ni P."/>
            <person name="Dong W."/>
            <person name="Hu S."/>
            <person name="Zeng C."/>
            <person name="Zhang J."/>
            <person name="Zhang Y."/>
            <person name="Li R."/>
            <person name="Xu Z."/>
            <person name="Li S."/>
            <person name="Li X."/>
            <person name="Zheng H."/>
            <person name="Cong L."/>
            <person name="Lin L."/>
            <person name="Yin J."/>
            <person name="Geng J."/>
            <person name="Li G."/>
            <person name="Shi J."/>
            <person name="Liu J."/>
            <person name="Lv H."/>
            <person name="Li J."/>
            <person name="Wang J."/>
            <person name="Deng Y."/>
            <person name="Ran L."/>
            <person name="Shi X."/>
            <person name="Wang X."/>
            <person name="Wu Q."/>
            <person name="Li C."/>
            <person name="Ren X."/>
            <person name="Wang J."/>
            <person name="Wang X."/>
            <person name="Li D."/>
            <person name="Liu D."/>
            <person name="Zhang X."/>
            <person name="Ji Z."/>
            <person name="Zhao W."/>
            <person name="Sun Y."/>
            <person name="Zhang Z."/>
            <person name="Bao J."/>
            <person name="Han Y."/>
            <person name="Dong L."/>
            <person name="Ji J."/>
            <person name="Chen P."/>
            <person name="Wu S."/>
            <person name="Liu J."/>
            <person name="Xiao Y."/>
            <person name="Bu D."/>
            <person name="Tan J."/>
            <person name="Yang L."/>
            <person name="Ye C."/>
            <person name="Zhang J."/>
            <person name="Xu J."/>
            <person name="Zhou Y."/>
            <person name="Yu Y."/>
            <person name="Zhang B."/>
            <person name="Zhuang S."/>
            <person name="Wei H."/>
            <person name="Liu B."/>
            <person name="Lei M."/>
            <person name="Yu H."/>
            <person name="Li Y."/>
            <person name="Xu H."/>
            <person name="Wei S."/>
            <person name="He X."/>
            <person name="Fang L."/>
            <person name="Zhang Z."/>
            <person name="Zhang Y."/>
            <person name="Huang X."/>
            <person name="Su Z."/>
            <person name="Tong W."/>
            <person name="Li J."/>
            <person name="Tong Z."/>
            <person name="Li S."/>
            <person name="Ye J."/>
            <person name="Wang L."/>
            <person name="Fang L."/>
            <person name="Lei T."/>
            <person name="Chen C."/>
            <person name="Chen H."/>
            <person name="Xu Z."/>
            <person name="Li H."/>
            <person name="Huang H."/>
            <person name="Zhang F."/>
            <person name="Xu H."/>
            <person name="Li N."/>
            <person name="Zhao C."/>
            <person name="Li S."/>
            <person name="Dong L."/>
            <person name="Huang Y."/>
            <person name="Li L."/>
            <person name="Xi Y."/>
            <person name="Qi Q."/>
            <person name="Li W."/>
            <person name="Zhang B."/>
            <person name="Hu W."/>
            <person name="Zhang Y."/>
            <person name="Tian X."/>
            <person name="Jiao Y."/>
            <person name="Liang X."/>
            <person name="Jin J."/>
            <person name="Gao L."/>
            <person name="Zheng W."/>
            <person name="Hao B."/>
            <person name="Liu S."/>
            <person name="Wang W."/>
            <person name="Yuan L."/>
            <person name="Cao M."/>
            <person name="McDermott J."/>
            <person name="Samudrala R."/>
            <person name="Wang J."/>
            <person name="Wong G.K."/>
            <person name="Yang H."/>
        </authorList>
    </citation>
    <scope>NUCLEOTIDE SEQUENCE [LARGE SCALE GENOMIC DNA]</scope>
</reference>
<reference evidence="5" key="2">
    <citation type="submission" date="2008-12" db="EMBL/GenBank/DDBJ databases">
        <title>Improved gene annotation of the rice (Oryza sativa) genomes.</title>
        <authorList>
            <person name="Wang J."/>
            <person name="Li R."/>
            <person name="Fan W."/>
            <person name="Huang Q."/>
            <person name="Zhang J."/>
            <person name="Zhou Y."/>
            <person name="Hu Y."/>
            <person name="Zi S."/>
            <person name="Li J."/>
            <person name="Ni P."/>
            <person name="Zheng H."/>
            <person name="Zhang Y."/>
            <person name="Zhao M."/>
            <person name="Hao Q."/>
            <person name="McDermott J."/>
            <person name="Samudrala R."/>
            <person name="Kristiansen K."/>
            <person name="Wong G.K.-S."/>
        </authorList>
    </citation>
    <scope>NUCLEOTIDE SEQUENCE</scope>
</reference>
<dbReference type="Proteomes" id="UP000007752">
    <property type="component" value="Chromosome 6"/>
</dbReference>
<keyword evidence="3" id="KW-0443">Lipid metabolism</keyword>
<dbReference type="Gene3D" id="3.40.50.1110">
    <property type="entry name" value="SGNH hydrolase"/>
    <property type="match status" value="2"/>
</dbReference>
<dbReference type="GO" id="GO:0016042">
    <property type="term" value="P:lipid catabolic process"/>
    <property type="evidence" value="ECO:0007669"/>
    <property type="project" value="UniProtKB-KW"/>
</dbReference>
<dbReference type="PANTHER" id="PTHR45648">
    <property type="entry name" value="GDSL LIPASE/ACYLHYDROLASE FAMILY PROTEIN (AFU_ORTHOLOGUE AFUA_4G14700)"/>
    <property type="match status" value="1"/>
</dbReference>
<organism evidence="5">
    <name type="scientific">Oryza sativa subsp. japonica</name>
    <name type="common">Rice</name>
    <dbReference type="NCBI Taxonomy" id="39947"/>
    <lineage>
        <taxon>Eukaryota</taxon>
        <taxon>Viridiplantae</taxon>
        <taxon>Streptophyta</taxon>
        <taxon>Embryophyta</taxon>
        <taxon>Tracheophyta</taxon>
        <taxon>Spermatophyta</taxon>
        <taxon>Magnoliopsida</taxon>
        <taxon>Liliopsida</taxon>
        <taxon>Poales</taxon>
        <taxon>Poaceae</taxon>
        <taxon>BOP clade</taxon>
        <taxon>Oryzoideae</taxon>
        <taxon>Oryzeae</taxon>
        <taxon>Oryzinae</taxon>
        <taxon>Oryza</taxon>
        <taxon>Oryza sativa</taxon>
    </lineage>
</organism>
<dbReference type="GO" id="GO:0016788">
    <property type="term" value="F:hydrolase activity, acting on ester bonds"/>
    <property type="evidence" value="ECO:0007669"/>
    <property type="project" value="InterPro"/>
</dbReference>
<dbReference type="InterPro" id="IPR036514">
    <property type="entry name" value="SGNH_hydro_sf"/>
</dbReference>